<dbReference type="InterPro" id="IPR003356">
    <property type="entry name" value="DNA_methylase_A-5"/>
</dbReference>
<dbReference type="InterPro" id="IPR029063">
    <property type="entry name" value="SAM-dependent_MTases_sf"/>
</dbReference>
<accession>A0ABW6AB43</accession>
<evidence type="ECO:0000256" key="1">
    <source>
        <dbReference type="ARBA" id="ARBA00006594"/>
    </source>
</evidence>
<gene>
    <name evidence="3" type="ORF">ACFS6H_19940</name>
</gene>
<dbReference type="PRINTS" id="PR00507">
    <property type="entry name" value="N12N6MTFRASE"/>
</dbReference>
<dbReference type="Proteomes" id="UP001597511">
    <property type="component" value="Unassembled WGS sequence"/>
</dbReference>
<keyword evidence="3" id="KW-0489">Methyltransferase</keyword>
<dbReference type="EMBL" id="JBHUOZ010000003">
    <property type="protein sequence ID" value="MFD2922002.1"/>
    <property type="molecule type" value="Genomic_DNA"/>
</dbReference>
<evidence type="ECO:0000313" key="4">
    <source>
        <dbReference type="Proteomes" id="UP001597511"/>
    </source>
</evidence>
<keyword evidence="3" id="KW-0808">Transferase</keyword>
<organism evidence="3 4">
    <name type="scientific">Terrimonas rubra</name>
    <dbReference type="NCBI Taxonomy" id="1035890"/>
    <lineage>
        <taxon>Bacteria</taxon>
        <taxon>Pseudomonadati</taxon>
        <taxon>Bacteroidota</taxon>
        <taxon>Chitinophagia</taxon>
        <taxon>Chitinophagales</taxon>
        <taxon>Chitinophagaceae</taxon>
        <taxon>Terrimonas</taxon>
    </lineage>
</organism>
<sequence length="116" mass="13065">MNTINKKRDYTKFFTYPETSEFMADLLNPQPHQVILEPSAGNGALVKAVKKKCPETKVFAVELYPEWKKDLESIADVVVLKDFLEFTGMQPKYSGCIANPPFGNGVDLDAHIKKND</sequence>
<keyword evidence="4" id="KW-1185">Reference proteome</keyword>
<dbReference type="RefSeq" id="WP_386103289.1">
    <property type="nucleotide sequence ID" value="NZ_JBHUOZ010000003.1"/>
</dbReference>
<comment type="similarity">
    <text evidence="1">Belongs to the N(4)/N(6)-methyltransferase family.</text>
</comment>
<feature type="domain" description="DNA methylase adenine-specific" evidence="2">
    <location>
        <begin position="5"/>
        <end position="53"/>
    </location>
</feature>
<name>A0ABW6AB43_9BACT</name>
<dbReference type="GO" id="GO:0008168">
    <property type="term" value="F:methyltransferase activity"/>
    <property type="evidence" value="ECO:0007669"/>
    <property type="project" value="UniProtKB-KW"/>
</dbReference>
<comment type="caution">
    <text evidence="3">The sequence shown here is derived from an EMBL/GenBank/DDBJ whole genome shotgun (WGS) entry which is preliminary data.</text>
</comment>
<dbReference type="Gene3D" id="3.40.50.150">
    <property type="entry name" value="Vaccinia Virus protein VP39"/>
    <property type="match status" value="1"/>
</dbReference>
<dbReference type="SUPFAM" id="SSF53335">
    <property type="entry name" value="S-adenosyl-L-methionine-dependent methyltransferases"/>
    <property type="match status" value="1"/>
</dbReference>
<evidence type="ECO:0000313" key="3">
    <source>
        <dbReference type="EMBL" id="MFD2922002.1"/>
    </source>
</evidence>
<reference evidence="4" key="1">
    <citation type="journal article" date="2019" name="Int. J. Syst. Evol. Microbiol.">
        <title>The Global Catalogue of Microorganisms (GCM) 10K type strain sequencing project: providing services to taxonomists for standard genome sequencing and annotation.</title>
        <authorList>
            <consortium name="The Broad Institute Genomics Platform"/>
            <consortium name="The Broad Institute Genome Sequencing Center for Infectious Disease"/>
            <person name="Wu L."/>
            <person name="Ma J."/>
        </authorList>
    </citation>
    <scope>NUCLEOTIDE SEQUENCE [LARGE SCALE GENOMIC DNA]</scope>
    <source>
        <strain evidence="4">KCTC 23299</strain>
    </source>
</reference>
<dbReference type="GO" id="GO:0032259">
    <property type="term" value="P:methylation"/>
    <property type="evidence" value="ECO:0007669"/>
    <property type="project" value="UniProtKB-KW"/>
</dbReference>
<dbReference type="Pfam" id="PF02384">
    <property type="entry name" value="N6_Mtase"/>
    <property type="match status" value="1"/>
</dbReference>
<proteinExistence type="inferred from homology"/>
<protein>
    <submittedName>
        <fullName evidence="3">N-6 DNA methylase</fullName>
    </submittedName>
</protein>
<evidence type="ECO:0000259" key="2">
    <source>
        <dbReference type="Pfam" id="PF02384"/>
    </source>
</evidence>